<evidence type="ECO:0000313" key="2">
    <source>
        <dbReference type="EMBL" id="CAF4186966.1"/>
    </source>
</evidence>
<sequence>MTNYEVPQNALLRNRFFYEFLLTNDRQIADEIRREYIDTLSKVYFSYFKAYSTKLIKLQLDEKADKDDLLGADDRPRSNISFFSTSARPHLKHRATVFSLGNRDCVLKQELEAPIIVPHAQQKAEIKYPYEYLFRSEQYALLDNCCREYLFLCDFFMLNNRSAPDFFMEIFEKTFKLLQKNFETYISDSYDPISILLCIHLLYRYQVIANKRNVPILNRFHEILIHICENRFEIVMKANIDSVQRVEPHKFSSIELNPHFIVRRYAEFSGAVTRLNEEFSNEKISTLMTRLQVEILTLIIRMANEFPQRKEQLIFIINNYDLILSVLT</sequence>
<dbReference type="PANTHER" id="PTHR14190">
    <property type="entry name" value="SUPPRESSOR OF ACTIN MUTATIONS 2/VACUOLAR PROTEIN SORTING 52"/>
    <property type="match status" value="1"/>
</dbReference>
<comment type="caution">
    <text evidence="2">The sequence shown here is derived from an EMBL/GenBank/DDBJ whole genome shotgun (WGS) entry which is preliminary data.</text>
</comment>
<dbReference type="GO" id="GO:0007041">
    <property type="term" value="P:lysosomal transport"/>
    <property type="evidence" value="ECO:0007669"/>
    <property type="project" value="TreeGrafter"/>
</dbReference>
<dbReference type="GO" id="GO:0006896">
    <property type="term" value="P:Golgi to vacuole transport"/>
    <property type="evidence" value="ECO:0007669"/>
    <property type="project" value="TreeGrafter"/>
</dbReference>
<dbReference type="InterPro" id="IPR007258">
    <property type="entry name" value="Vps52"/>
</dbReference>
<protein>
    <recommendedName>
        <fullName evidence="1">Vps52 C-terminal domain-containing protein</fullName>
    </recommendedName>
</protein>
<dbReference type="AlphaFoldDB" id="A0A820A9G4"/>
<organism evidence="2 3">
    <name type="scientific">Rotaria sordida</name>
    <dbReference type="NCBI Taxonomy" id="392033"/>
    <lineage>
        <taxon>Eukaryota</taxon>
        <taxon>Metazoa</taxon>
        <taxon>Spiralia</taxon>
        <taxon>Gnathifera</taxon>
        <taxon>Rotifera</taxon>
        <taxon>Eurotatoria</taxon>
        <taxon>Bdelloidea</taxon>
        <taxon>Philodinida</taxon>
        <taxon>Philodinidae</taxon>
        <taxon>Rotaria</taxon>
    </lineage>
</organism>
<dbReference type="Proteomes" id="UP000663874">
    <property type="component" value="Unassembled WGS sequence"/>
</dbReference>
<dbReference type="EMBL" id="CAJOBE010015181">
    <property type="protein sequence ID" value="CAF4186966.1"/>
    <property type="molecule type" value="Genomic_DNA"/>
</dbReference>
<proteinExistence type="predicted"/>
<dbReference type="GO" id="GO:0042147">
    <property type="term" value="P:retrograde transport, endosome to Golgi"/>
    <property type="evidence" value="ECO:0007669"/>
    <property type="project" value="TreeGrafter"/>
</dbReference>
<reference evidence="2" key="1">
    <citation type="submission" date="2021-02" db="EMBL/GenBank/DDBJ databases">
        <authorList>
            <person name="Nowell W R."/>
        </authorList>
    </citation>
    <scope>NUCLEOTIDE SEQUENCE</scope>
</reference>
<dbReference type="PANTHER" id="PTHR14190:SF7">
    <property type="entry name" value="VACUOLAR PROTEIN SORTING-ASSOCIATED PROTEIN 52 HOMOLOG"/>
    <property type="match status" value="1"/>
</dbReference>
<dbReference type="GO" id="GO:0000938">
    <property type="term" value="C:GARP complex"/>
    <property type="evidence" value="ECO:0007669"/>
    <property type="project" value="TreeGrafter"/>
</dbReference>
<feature type="non-terminal residue" evidence="2">
    <location>
        <position position="1"/>
    </location>
</feature>
<dbReference type="GO" id="GO:0005829">
    <property type="term" value="C:cytosol"/>
    <property type="evidence" value="ECO:0007669"/>
    <property type="project" value="GOC"/>
</dbReference>
<accession>A0A820A9G4</accession>
<evidence type="ECO:0000259" key="1">
    <source>
        <dbReference type="Pfam" id="PF20655"/>
    </source>
</evidence>
<dbReference type="GO" id="GO:0019905">
    <property type="term" value="F:syntaxin binding"/>
    <property type="evidence" value="ECO:0007669"/>
    <property type="project" value="TreeGrafter"/>
</dbReference>
<dbReference type="GO" id="GO:0032456">
    <property type="term" value="P:endocytic recycling"/>
    <property type="evidence" value="ECO:0007669"/>
    <property type="project" value="TreeGrafter"/>
</dbReference>
<feature type="domain" description="Vps52 C-terminal" evidence="1">
    <location>
        <begin position="38"/>
        <end position="327"/>
    </location>
</feature>
<gene>
    <name evidence="2" type="ORF">FNK824_LOCUS35540</name>
</gene>
<dbReference type="Pfam" id="PF20655">
    <property type="entry name" value="Vps52_C"/>
    <property type="match status" value="1"/>
</dbReference>
<dbReference type="InterPro" id="IPR048361">
    <property type="entry name" value="Vps52_C"/>
</dbReference>
<name>A0A820A9G4_9BILA</name>
<evidence type="ECO:0000313" key="3">
    <source>
        <dbReference type="Proteomes" id="UP000663874"/>
    </source>
</evidence>